<keyword evidence="2" id="KW-0624">Polysaccharide degradation</keyword>
<evidence type="ECO:0000256" key="3">
    <source>
        <dbReference type="SAM" id="SignalP"/>
    </source>
</evidence>
<dbReference type="InterPro" id="IPR013783">
    <property type="entry name" value="Ig-like_fold"/>
</dbReference>
<keyword evidence="6" id="KW-1185">Reference proteome</keyword>
<keyword evidence="1" id="KW-0326">Glycosidase</keyword>
<evidence type="ECO:0000313" key="6">
    <source>
        <dbReference type="Proteomes" id="UP001596087"/>
    </source>
</evidence>
<feature type="chain" id="PRO_5045731603" evidence="3">
    <location>
        <begin position="23"/>
        <end position="399"/>
    </location>
</feature>
<sequence length="399" mass="41990">MSSAHRLAVIALVTAATGVGVAAGSPASVGAPPALVPSNWCSDQPAPCIESVTHDGTPVPKTDPTFQVQLADFGSGYEYMWNLMESGDYDLTSAAAGAWTVVLDTGAVVPRVVYGIGQNGDVSRIDDGDGTWHVSTTAHPTLVAQGCDNSSVPWTCPTNAVADKTFLAAEVTAWDNWTDVTQRKAFFGVDFWTNIEVNSFPPNVFADEATNSARMVLDVAAPHFLSDGTTEYHGHFEMVLPNDFLHENFFIPSPTTMTPASLAVGGGGPVSTTTVTKASPSDPVVIRISDITFSKRRLEVSTGTIVPTRPGNLVARRTTTHAGRLSYDLAKARGARVTGYQARCVPAHGDSVTGSVKGNASPLKVTGLRSGTAYSCRVRATSKAGHGPWSAKSTLRARP</sequence>
<dbReference type="InterPro" id="IPR036116">
    <property type="entry name" value="FN3_sf"/>
</dbReference>
<evidence type="ECO:0000259" key="4">
    <source>
        <dbReference type="PROSITE" id="PS50853"/>
    </source>
</evidence>
<dbReference type="InterPro" id="IPR003961">
    <property type="entry name" value="FN3_dom"/>
</dbReference>
<dbReference type="Pfam" id="PF00041">
    <property type="entry name" value="fn3"/>
    <property type="match status" value="1"/>
</dbReference>
<evidence type="ECO:0000256" key="1">
    <source>
        <dbReference type="ARBA" id="ARBA00023295"/>
    </source>
</evidence>
<dbReference type="Gene3D" id="2.60.40.10">
    <property type="entry name" value="Immunoglobulins"/>
    <property type="match status" value="1"/>
</dbReference>
<evidence type="ECO:0000313" key="5">
    <source>
        <dbReference type="EMBL" id="MFC5179207.1"/>
    </source>
</evidence>
<dbReference type="RefSeq" id="WP_378593151.1">
    <property type="nucleotide sequence ID" value="NZ_JBHSKD010000027.1"/>
</dbReference>
<dbReference type="EMBL" id="JBHSKD010000027">
    <property type="protein sequence ID" value="MFC5179207.1"/>
    <property type="molecule type" value="Genomic_DNA"/>
</dbReference>
<dbReference type="PROSITE" id="PS50853">
    <property type="entry name" value="FN3"/>
    <property type="match status" value="1"/>
</dbReference>
<organism evidence="5 6">
    <name type="scientific">Nocardioides taihuensis</name>
    <dbReference type="NCBI Taxonomy" id="1835606"/>
    <lineage>
        <taxon>Bacteria</taxon>
        <taxon>Bacillati</taxon>
        <taxon>Actinomycetota</taxon>
        <taxon>Actinomycetes</taxon>
        <taxon>Propionibacteriales</taxon>
        <taxon>Nocardioidaceae</taxon>
        <taxon>Nocardioides</taxon>
    </lineage>
</organism>
<feature type="signal peptide" evidence="3">
    <location>
        <begin position="1"/>
        <end position="22"/>
    </location>
</feature>
<protein>
    <submittedName>
        <fullName evidence="5">Fibronectin type III domain-containing protein</fullName>
    </submittedName>
</protein>
<dbReference type="Proteomes" id="UP001596087">
    <property type="component" value="Unassembled WGS sequence"/>
</dbReference>
<dbReference type="CDD" id="cd00063">
    <property type="entry name" value="FN3"/>
    <property type="match status" value="1"/>
</dbReference>
<reference evidence="6" key="1">
    <citation type="journal article" date="2019" name="Int. J. Syst. Evol. Microbiol.">
        <title>The Global Catalogue of Microorganisms (GCM) 10K type strain sequencing project: providing services to taxonomists for standard genome sequencing and annotation.</title>
        <authorList>
            <consortium name="The Broad Institute Genomics Platform"/>
            <consortium name="The Broad Institute Genome Sequencing Center for Infectious Disease"/>
            <person name="Wu L."/>
            <person name="Ma J."/>
        </authorList>
    </citation>
    <scope>NUCLEOTIDE SEQUENCE [LARGE SCALE GENOMIC DNA]</scope>
    <source>
        <strain evidence="6">DFY41</strain>
    </source>
</reference>
<keyword evidence="3" id="KW-0732">Signal</keyword>
<gene>
    <name evidence="5" type="ORF">ACFPGP_21170</name>
</gene>
<keyword evidence="2" id="KW-0119">Carbohydrate metabolism</keyword>
<keyword evidence="1" id="KW-0378">Hydrolase</keyword>
<dbReference type="SUPFAM" id="SSF49265">
    <property type="entry name" value="Fibronectin type III"/>
    <property type="match status" value="1"/>
</dbReference>
<dbReference type="SMART" id="SM00060">
    <property type="entry name" value="FN3"/>
    <property type="match status" value="1"/>
</dbReference>
<name>A0ABW0BQS6_9ACTN</name>
<evidence type="ECO:0000256" key="2">
    <source>
        <dbReference type="ARBA" id="ARBA00023326"/>
    </source>
</evidence>
<comment type="caution">
    <text evidence="5">The sequence shown here is derived from an EMBL/GenBank/DDBJ whole genome shotgun (WGS) entry which is preliminary data.</text>
</comment>
<proteinExistence type="predicted"/>
<accession>A0ABW0BQS6</accession>
<feature type="domain" description="Fibronectin type-III" evidence="4">
    <location>
        <begin position="309"/>
        <end position="399"/>
    </location>
</feature>